<dbReference type="SUPFAM" id="SSF53955">
    <property type="entry name" value="Lysozyme-like"/>
    <property type="match status" value="1"/>
</dbReference>
<evidence type="ECO:0000313" key="5">
    <source>
        <dbReference type="EMBL" id="MDT7041759.1"/>
    </source>
</evidence>
<comment type="caution">
    <text evidence="5">The sequence shown here is derived from an EMBL/GenBank/DDBJ whole genome shotgun (WGS) entry which is preliminary data.</text>
</comment>
<dbReference type="Gene3D" id="1.10.530.10">
    <property type="match status" value="1"/>
</dbReference>
<dbReference type="Pfam" id="PF01464">
    <property type="entry name" value="SLT"/>
    <property type="match status" value="1"/>
</dbReference>
<dbReference type="Pfam" id="PF00497">
    <property type="entry name" value="SBP_bac_3"/>
    <property type="match status" value="1"/>
</dbReference>
<dbReference type="RefSeq" id="WP_313832107.1">
    <property type="nucleotide sequence ID" value="NZ_JAQOUE010000001.1"/>
</dbReference>
<dbReference type="Gene3D" id="3.40.190.10">
    <property type="entry name" value="Periplasmic binding protein-like II"/>
    <property type="match status" value="2"/>
</dbReference>
<dbReference type="InterPro" id="IPR001638">
    <property type="entry name" value="Solute-binding_3/MltF_N"/>
</dbReference>
<dbReference type="SUPFAM" id="SSF53850">
    <property type="entry name" value="Periplasmic binding protein-like II"/>
    <property type="match status" value="1"/>
</dbReference>
<evidence type="ECO:0000259" key="4">
    <source>
        <dbReference type="SMART" id="SM00062"/>
    </source>
</evidence>
<comment type="subcellular location">
    <subcellularLocation>
        <location evidence="1">Cell outer membrane</location>
        <topology evidence="1">Peripheral membrane protein</topology>
    </subcellularLocation>
</comment>
<dbReference type="PANTHER" id="PTHR35936">
    <property type="entry name" value="MEMBRANE-BOUND LYTIC MUREIN TRANSGLYCOSYLASE F"/>
    <property type="match status" value="1"/>
</dbReference>
<organism evidence="5 6">
    <name type="scientific">Candidatus Nitronereus thalassa</name>
    <dbReference type="NCBI Taxonomy" id="3020898"/>
    <lineage>
        <taxon>Bacteria</taxon>
        <taxon>Pseudomonadati</taxon>
        <taxon>Nitrospirota</taxon>
        <taxon>Nitrospiria</taxon>
        <taxon>Nitrospirales</taxon>
        <taxon>Nitrospiraceae</taxon>
        <taxon>Candidatus Nitronereus</taxon>
    </lineage>
</organism>
<evidence type="ECO:0000256" key="2">
    <source>
        <dbReference type="ARBA" id="ARBA00022729"/>
    </source>
</evidence>
<keyword evidence="6" id="KW-1185">Reference proteome</keyword>
<dbReference type="SMART" id="SM00062">
    <property type="entry name" value="PBPb"/>
    <property type="match status" value="1"/>
</dbReference>
<dbReference type="Proteomes" id="UP001250932">
    <property type="component" value="Unassembled WGS sequence"/>
</dbReference>
<dbReference type="InterPro" id="IPR023346">
    <property type="entry name" value="Lysozyme-like_dom_sf"/>
</dbReference>
<dbReference type="PANTHER" id="PTHR35936:SF32">
    <property type="entry name" value="MEMBRANE-BOUND LYTIC MUREIN TRANSGLYCOSYLASE F"/>
    <property type="match status" value="1"/>
</dbReference>
<dbReference type="CDD" id="cd13403">
    <property type="entry name" value="MLTF-like"/>
    <property type="match status" value="1"/>
</dbReference>
<sequence length="437" mass="49967">MKKRHVIRVLVTHSKTNFFLVKGEPHGFEYELLQQYGKFLNKKVSRKKFRTNIVFIPVPFEQLLPGLIEGKGDIAAAGLTITPEREKIIAFSDSYLPRVEEIVVMRKKLKGLTALEALAGRSVYIIRGGSYGPHLAKLNSQFAKKNLSPITVIEASEYLATEDLLELVNAGVIDLAVADRHIAELWAPVLPKISVRTDLSIHAGGKIGWAIRKENTELRKSLNTFIRSHKKGTLMGNILFKRYYQNRKWISNPLESRERRKLEQFMALFQKYGKKYEFDWLAIAAQAYQESGLDHTRQSPQGAVGIMQILPSTAADDAVNIPNIQPVENNIHAGVKYLAHLRNTYFQSPRMAPNEQLNFAYAAYNMGPRKVRQLQQKAKAMGLDPNRWFFHVERAALKFVGQEPVRYVANIHKYYIAYTLVKESESQKFRELKELKN</sequence>
<reference evidence="5 6" key="1">
    <citation type="journal article" date="2023" name="ISME J.">
        <title>Cultivation and genomic characterization of novel and ubiquitous marine nitrite-oxidizing bacteria from the Nitrospirales.</title>
        <authorList>
            <person name="Mueller A.J."/>
            <person name="Daebeler A."/>
            <person name="Herbold C.W."/>
            <person name="Kirkegaard R.H."/>
            <person name="Daims H."/>
        </authorList>
    </citation>
    <scope>NUCLEOTIDE SEQUENCE [LARGE SCALE GENOMIC DNA]</scope>
    <source>
        <strain evidence="5 6">EB</strain>
    </source>
</reference>
<dbReference type="CDD" id="cd01009">
    <property type="entry name" value="PBP2_YfhD_N"/>
    <property type="match status" value="1"/>
</dbReference>
<evidence type="ECO:0000256" key="1">
    <source>
        <dbReference type="ARBA" id="ARBA00004339"/>
    </source>
</evidence>
<gene>
    <name evidence="5" type="ORF">PPG34_05305</name>
</gene>
<evidence type="ECO:0000256" key="3">
    <source>
        <dbReference type="ARBA" id="ARBA00023237"/>
    </source>
</evidence>
<proteinExistence type="predicted"/>
<dbReference type="InterPro" id="IPR008258">
    <property type="entry name" value="Transglycosylase_SLT_dom_1"/>
</dbReference>
<evidence type="ECO:0000313" key="6">
    <source>
        <dbReference type="Proteomes" id="UP001250932"/>
    </source>
</evidence>
<feature type="domain" description="Solute-binding protein family 3/N-terminal" evidence="4">
    <location>
        <begin position="6"/>
        <end position="247"/>
    </location>
</feature>
<dbReference type="EMBL" id="JAQOUE010000001">
    <property type="protein sequence ID" value="MDT7041759.1"/>
    <property type="molecule type" value="Genomic_DNA"/>
</dbReference>
<keyword evidence="3" id="KW-0998">Cell outer membrane</keyword>
<keyword evidence="2" id="KW-0732">Signal</keyword>
<name>A0ABU3K5Q8_9BACT</name>
<keyword evidence="3" id="KW-0472">Membrane</keyword>
<accession>A0ABU3K5Q8</accession>
<protein>
    <submittedName>
        <fullName evidence="5">Transporter substrate-binding domain-containing protein</fullName>
    </submittedName>
</protein>